<gene>
    <name evidence="2" type="ORF">RS130_00385</name>
</gene>
<organism evidence="2 3">
    <name type="scientific">Paraglaciecola aquimarina</name>
    <dbReference type="NCBI Taxonomy" id="1235557"/>
    <lineage>
        <taxon>Bacteria</taxon>
        <taxon>Pseudomonadati</taxon>
        <taxon>Pseudomonadota</taxon>
        <taxon>Gammaproteobacteria</taxon>
        <taxon>Alteromonadales</taxon>
        <taxon>Alteromonadaceae</taxon>
        <taxon>Paraglaciecola</taxon>
    </lineage>
</organism>
<name>A0ABU3SRE7_9ALTE</name>
<sequence>MRTTSHTEVTGLPKYGAVPPAEAKMLSQYMREQGYYTTNNYKTDYQFQAPKNAWDDSGIYAHWRNRPADKPFFRWLTLLLPMNLACLNLMVLEK</sequence>
<dbReference type="InterPro" id="IPR017850">
    <property type="entry name" value="Alkaline_phosphatase_core_sf"/>
</dbReference>
<keyword evidence="1" id="KW-1133">Transmembrane helix</keyword>
<dbReference type="RefSeq" id="WP_316024283.1">
    <property type="nucleotide sequence ID" value="NZ_JAWDIO010000001.1"/>
</dbReference>
<dbReference type="EMBL" id="JAWDIO010000001">
    <property type="protein sequence ID" value="MDU0352569.1"/>
    <property type="molecule type" value="Genomic_DNA"/>
</dbReference>
<evidence type="ECO:0000313" key="2">
    <source>
        <dbReference type="EMBL" id="MDU0352569.1"/>
    </source>
</evidence>
<dbReference type="SUPFAM" id="SSF53649">
    <property type="entry name" value="Alkaline phosphatase-like"/>
    <property type="match status" value="1"/>
</dbReference>
<keyword evidence="1" id="KW-0472">Membrane</keyword>
<protein>
    <submittedName>
        <fullName evidence="2">Uncharacterized protein</fullName>
    </submittedName>
</protein>
<keyword evidence="1" id="KW-0812">Transmembrane</keyword>
<accession>A0ABU3SRE7</accession>
<evidence type="ECO:0000313" key="3">
    <source>
        <dbReference type="Proteomes" id="UP001247805"/>
    </source>
</evidence>
<feature type="transmembrane region" description="Helical" evidence="1">
    <location>
        <begin position="72"/>
        <end position="92"/>
    </location>
</feature>
<reference evidence="2 3" key="1">
    <citation type="submission" date="2023-10" db="EMBL/GenBank/DDBJ databases">
        <title>Glaciecola aquimarina strain GGW-M5 nov., isolated from a coastal seawater.</title>
        <authorList>
            <person name="Bayburt H."/>
            <person name="Kim J.M."/>
            <person name="Choi B.J."/>
            <person name="Jeon C.O."/>
        </authorList>
    </citation>
    <scope>NUCLEOTIDE SEQUENCE [LARGE SCALE GENOMIC DNA]</scope>
    <source>
        <strain evidence="2 3">KCTC 32108</strain>
    </source>
</reference>
<proteinExistence type="predicted"/>
<comment type="caution">
    <text evidence="2">The sequence shown here is derived from an EMBL/GenBank/DDBJ whole genome shotgun (WGS) entry which is preliminary data.</text>
</comment>
<keyword evidence="3" id="KW-1185">Reference proteome</keyword>
<evidence type="ECO:0000256" key="1">
    <source>
        <dbReference type="SAM" id="Phobius"/>
    </source>
</evidence>
<dbReference type="Proteomes" id="UP001247805">
    <property type="component" value="Unassembled WGS sequence"/>
</dbReference>